<proteinExistence type="predicted"/>
<organism evidence="1 2">
    <name type="scientific">Flavobacterium fontis</name>
    <dbReference type="NCBI Taxonomy" id="1124188"/>
    <lineage>
        <taxon>Bacteria</taxon>
        <taxon>Pseudomonadati</taxon>
        <taxon>Bacteroidota</taxon>
        <taxon>Flavobacteriia</taxon>
        <taxon>Flavobacteriales</taxon>
        <taxon>Flavobacteriaceae</taxon>
        <taxon>Flavobacterium</taxon>
    </lineage>
</organism>
<dbReference type="Proteomes" id="UP000184147">
    <property type="component" value="Unassembled WGS sequence"/>
</dbReference>
<name>A0A1M5CIM8_9FLAO</name>
<reference evidence="1 2" key="1">
    <citation type="submission" date="2016-11" db="EMBL/GenBank/DDBJ databases">
        <authorList>
            <person name="Jaros S."/>
            <person name="Januszkiewicz K."/>
            <person name="Wedrychowicz H."/>
        </authorList>
    </citation>
    <scope>NUCLEOTIDE SEQUENCE [LARGE SCALE GENOMIC DNA]</scope>
    <source>
        <strain evidence="1 2">DSM 25660</strain>
    </source>
</reference>
<dbReference type="EMBL" id="FQVQ01000012">
    <property type="protein sequence ID" value="SHF54546.1"/>
    <property type="molecule type" value="Genomic_DNA"/>
</dbReference>
<protein>
    <submittedName>
        <fullName evidence="1">Uncharacterized protein</fullName>
    </submittedName>
</protein>
<evidence type="ECO:0000313" key="1">
    <source>
        <dbReference type="EMBL" id="SHF54546.1"/>
    </source>
</evidence>
<gene>
    <name evidence="1" type="ORF">SAMN05444377_11215</name>
</gene>
<dbReference type="OrthoDB" id="797757at2"/>
<dbReference type="RefSeq" id="WP_073363922.1">
    <property type="nucleotide sequence ID" value="NZ_FQVQ01000012.1"/>
</dbReference>
<keyword evidence="2" id="KW-1185">Reference proteome</keyword>
<sequence length="105" mass="11757">MKAEPVNVIPLAQAQTWAKRWQEASSIDIKAFLIPEIDVTQVLNEPNVENLRAYLGIDDNNNPKLMIVGVDKNGVDLINYDQGLYVYDMTSPCPKNCDYTSPLMG</sequence>
<dbReference type="STRING" id="1124188.SAMN05444377_11215"/>
<accession>A0A1M5CIM8</accession>
<evidence type="ECO:0000313" key="2">
    <source>
        <dbReference type="Proteomes" id="UP000184147"/>
    </source>
</evidence>
<dbReference type="AlphaFoldDB" id="A0A1M5CIM8"/>